<dbReference type="InterPro" id="IPR006143">
    <property type="entry name" value="RND_pump_MFP"/>
</dbReference>
<dbReference type="Gene3D" id="2.40.420.20">
    <property type="match status" value="1"/>
</dbReference>
<dbReference type="PANTHER" id="PTHR30469">
    <property type="entry name" value="MULTIDRUG RESISTANCE PROTEIN MDTA"/>
    <property type="match status" value="1"/>
</dbReference>
<accession>G4QFA9</accession>
<dbReference type="eggNOG" id="COG0845">
    <property type="taxonomic scope" value="Bacteria"/>
</dbReference>
<gene>
    <name evidence="5" type="ordered locus">GNIT_0299</name>
</gene>
<evidence type="ECO:0000256" key="1">
    <source>
        <dbReference type="ARBA" id="ARBA00009477"/>
    </source>
</evidence>
<dbReference type="AlphaFoldDB" id="G4QFA9"/>
<dbReference type="EMBL" id="CP003060">
    <property type="protein sequence ID" value="AEP28453.1"/>
    <property type="molecule type" value="Genomic_DNA"/>
</dbReference>
<dbReference type="PANTHER" id="PTHR30469:SF11">
    <property type="entry name" value="BLL4320 PROTEIN"/>
    <property type="match status" value="1"/>
</dbReference>
<name>G4QFA9_GLANF</name>
<evidence type="ECO:0000313" key="5">
    <source>
        <dbReference type="EMBL" id="AEP28453.1"/>
    </source>
</evidence>
<dbReference type="InterPro" id="IPR058647">
    <property type="entry name" value="BSH_CzcB-like"/>
</dbReference>
<reference evidence="5 6" key="1">
    <citation type="journal article" date="2011" name="J. Bacteriol.">
        <title>Complete genome sequence of seawater bacterium Glaciecola nitratireducens FR1064T.</title>
        <authorList>
            <person name="Bian F."/>
            <person name="Qin Q.L."/>
            <person name="Xie B.B."/>
            <person name="Shu Y.L."/>
            <person name="Zhang X.Y."/>
            <person name="Yu Y."/>
            <person name="Chen B."/>
            <person name="Chen X.L."/>
            <person name="Zhou B.C."/>
            <person name="Zhang Y.Z."/>
        </authorList>
    </citation>
    <scope>NUCLEOTIDE SEQUENCE [LARGE SCALE GENOMIC DNA]</scope>
    <source>
        <strain evidence="6">JCM 12485 / KCTC 12276 / FR1064</strain>
    </source>
</reference>
<dbReference type="RefSeq" id="WP_014107332.1">
    <property type="nucleotide sequence ID" value="NC_016041.1"/>
</dbReference>
<dbReference type="SUPFAM" id="SSF111369">
    <property type="entry name" value="HlyD-like secretion proteins"/>
    <property type="match status" value="1"/>
</dbReference>
<evidence type="ECO:0000313" key="6">
    <source>
        <dbReference type="Proteomes" id="UP000009282"/>
    </source>
</evidence>
<feature type="coiled-coil region" evidence="2">
    <location>
        <begin position="96"/>
        <end position="161"/>
    </location>
</feature>
<feature type="domain" description="CzcB-like barrel-sandwich hybrid" evidence="4">
    <location>
        <begin position="61"/>
        <end position="195"/>
    </location>
</feature>
<dbReference type="OrthoDB" id="9806939at2"/>
<keyword evidence="3" id="KW-0732">Signal</keyword>
<evidence type="ECO:0000256" key="3">
    <source>
        <dbReference type="SAM" id="SignalP"/>
    </source>
</evidence>
<dbReference type="GO" id="GO:1990281">
    <property type="term" value="C:efflux pump complex"/>
    <property type="evidence" value="ECO:0007669"/>
    <property type="project" value="TreeGrafter"/>
</dbReference>
<dbReference type="Gene3D" id="2.40.30.170">
    <property type="match status" value="1"/>
</dbReference>
<proteinExistence type="inferred from homology"/>
<evidence type="ECO:0000259" key="4">
    <source>
        <dbReference type="Pfam" id="PF25973"/>
    </source>
</evidence>
<dbReference type="KEGG" id="gni:GNIT_0299"/>
<feature type="signal peptide" evidence="3">
    <location>
        <begin position="1"/>
        <end position="22"/>
    </location>
</feature>
<dbReference type="Pfam" id="PF25973">
    <property type="entry name" value="BSH_CzcB"/>
    <property type="match status" value="1"/>
</dbReference>
<comment type="similarity">
    <text evidence="1">Belongs to the membrane fusion protein (MFP) (TC 8.A.1) family.</text>
</comment>
<dbReference type="Proteomes" id="UP000009282">
    <property type="component" value="Chromosome"/>
</dbReference>
<keyword evidence="2" id="KW-0175">Coiled coil</keyword>
<dbReference type="STRING" id="1085623.GNIT_0299"/>
<sequence length="358" mass="38960">MRASAKVILFSLLLTVFVNTHADAQSSPVDVSVTYPSVTKNYQTLSLTGTIESSQDALLSPLESGVVAELFVEVGDEVKQGQALLALDNKLGLLAERQAQANLKAAEVALSEAQRLYKEVDTLSKQQLAAKTVVEERLTNVARAEAELSRLKATLDLQQEILKRHVLTAPFSGVIYQRLVDVGEWITPASGVLAIVSQQDKRLSIEVPQEYYGVFSKLNSPIKVMPDSHNQYIVMGSIQRLVGVSNRQTRSFTAHIALPSDAKMLIGMSAQAEVNLPDTEQTAFWLPASALKQHPDGGWSIFAAVDNRAKRVIVEILKERGDLVLVTNASVDQAYVTTGVELLSDNVQLNINENAPAS</sequence>
<protein>
    <submittedName>
        <fullName evidence="5">Putative auxiliary transport protein, MFP family</fullName>
    </submittedName>
</protein>
<dbReference type="Gene3D" id="2.40.50.100">
    <property type="match status" value="1"/>
</dbReference>
<dbReference type="Gene3D" id="1.10.287.470">
    <property type="entry name" value="Helix hairpin bin"/>
    <property type="match status" value="1"/>
</dbReference>
<organism evidence="5 6">
    <name type="scientific">Glaciecola nitratireducens (strain JCM 12485 / KCTC 12276 / FR1064)</name>
    <dbReference type="NCBI Taxonomy" id="1085623"/>
    <lineage>
        <taxon>Bacteria</taxon>
        <taxon>Pseudomonadati</taxon>
        <taxon>Pseudomonadota</taxon>
        <taxon>Gammaproteobacteria</taxon>
        <taxon>Alteromonadales</taxon>
        <taxon>Alteromonadaceae</taxon>
        <taxon>Brumicola</taxon>
    </lineage>
</organism>
<dbReference type="GO" id="GO:0015562">
    <property type="term" value="F:efflux transmembrane transporter activity"/>
    <property type="evidence" value="ECO:0007669"/>
    <property type="project" value="TreeGrafter"/>
</dbReference>
<dbReference type="NCBIfam" id="TIGR01730">
    <property type="entry name" value="RND_mfp"/>
    <property type="match status" value="1"/>
</dbReference>
<keyword evidence="6" id="KW-1185">Reference proteome</keyword>
<evidence type="ECO:0000256" key="2">
    <source>
        <dbReference type="SAM" id="Coils"/>
    </source>
</evidence>
<feature type="chain" id="PRO_5003467784" evidence="3">
    <location>
        <begin position="23"/>
        <end position="358"/>
    </location>
</feature>
<dbReference type="HOGENOM" id="CLU_018816_1_4_6"/>